<evidence type="ECO:0000256" key="1">
    <source>
        <dbReference type="SAM" id="Phobius"/>
    </source>
</evidence>
<reference evidence="2" key="1">
    <citation type="submission" date="2016-07" db="EMBL/GenBank/DDBJ databases">
        <title>Microvirga ossetica sp. nov. a new species of rhizobia isolated from root nodules of the legume species Vicia alpestris Steven originated from North Ossetia region in the Caucasus.</title>
        <authorList>
            <person name="Safronova V.I."/>
            <person name="Kuznetsova I.G."/>
            <person name="Sazanova A.L."/>
            <person name="Belimov A."/>
            <person name="Andronov E."/>
            <person name="Osledkin Y.S."/>
            <person name="Onishchuk O.P."/>
            <person name="Kurchak O.N."/>
            <person name="Shaposhnikov A.I."/>
            <person name="Willems A."/>
            <person name="Tikhonovich I.A."/>
        </authorList>
    </citation>
    <scope>NUCLEOTIDE SEQUENCE [LARGE SCALE GENOMIC DNA]</scope>
    <source>
        <strain evidence="2">V5/3M</strain>
    </source>
</reference>
<dbReference type="EMBL" id="CP016616">
    <property type="protein sequence ID" value="ANY77300.1"/>
    <property type="molecule type" value="Genomic_DNA"/>
</dbReference>
<organism evidence="2">
    <name type="scientific">Microvirga ossetica</name>
    <dbReference type="NCBI Taxonomy" id="1882682"/>
    <lineage>
        <taxon>Bacteria</taxon>
        <taxon>Pseudomonadati</taxon>
        <taxon>Pseudomonadota</taxon>
        <taxon>Alphaproteobacteria</taxon>
        <taxon>Hyphomicrobiales</taxon>
        <taxon>Methylobacteriaceae</taxon>
        <taxon>Microvirga</taxon>
    </lineage>
</organism>
<keyword evidence="1" id="KW-0812">Transmembrane</keyword>
<dbReference type="RefSeq" id="WP_099508294.1">
    <property type="nucleotide sequence ID" value="NZ_CP016616.1"/>
</dbReference>
<gene>
    <name evidence="2" type="ORF">BB934_02905</name>
</gene>
<feature type="transmembrane region" description="Helical" evidence="1">
    <location>
        <begin position="7"/>
        <end position="26"/>
    </location>
</feature>
<proteinExistence type="predicted"/>
<keyword evidence="1" id="KW-1133">Transmembrane helix</keyword>
<sequence>MKTAALHILTNLTIIIVAVTLTAQGWDGASLVYVLAMLATVIFVSALVVWRPVRVLRRSSDL</sequence>
<name>A0A1B2EBF1_9HYPH</name>
<feature type="transmembrane region" description="Helical" evidence="1">
    <location>
        <begin position="32"/>
        <end position="50"/>
    </location>
</feature>
<evidence type="ECO:0000313" key="2">
    <source>
        <dbReference type="EMBL" id="ANY77300.1"/>
    </source>
</evidence>
<dbReference type="KEGG" id="moc:BB934_02905"/>
<protein>
    <submittedName>
        <fullName evidence="2">Uncharacterized protein</fullName>
    </submittedName>
</protein>
<keyword evidence="1" id="KW-0472">Membrane</keyword>
<dbReference type="AlphaFoldDB" id="A0A1B2EBF1"/>
<accession>A0A1B2EBF1</accession>